<keyword evidence="3" id="KW-0539">Nucleus</keyword>
<comment type="similarity">
    <text evidence="2">Belongs to the BRX family.</text>
</comment>
<dbReference type="PROSITE" id="PS51514">
    <property type="entry name" value="BRX"/>
    <property type="match status" value="1"/>
</dbReference>
<evidence type="ECO:0000256" key="2">
    <source>
        <dbReference type="ARBA" id="ARBA00009057"/>
    </source>
</evidence>
<name>A0A438D6T3_VITVI</name>
<dbReference type="Pfam" id="PF08381">
    <property type="entry name" value="BRX"/>
    <property type="match status" value="1"/>
</dbReference>
<organism evidence="6 7">
    <name type="scientific">Vitis vinifera</name>
    <name type="common">Grape</name>
    <dbReference type="NCBI Taxonomy" id="29760"/>
    <lineage>
        <taxon>Eukaryota</taxon>
        <taxon>Viridiplantae</taxon>
        <taxon>Streptophyta</taxon>
        <taxon>Embryophyta</taxon>
        <taxon>Tracheophyta</taxon>
        <taxon>Spermatophyta</taxon>
        <taxon>Magnoliopsida</taxon>
        <taxon>eudicotyledons</taxon>
        <taxon>Gunneridae</taxon>
        <taxon>Pentapetalae</taxon>
        <taxon>rosids</taxon>
        <taxon>Vitales</taxon>
        <taxon>Vitaceae</taxon>
        <taxon>Viteae</taxon>
        <taxon>Vitis</taxon>
    </lineage>
</organism>
<comment type="subcellular location">
    <subcellularLocation>
        <location evidence="1">Nucleus</location>
    </subcellularLocation>
</comment>
<feature type="region of interest" description="Disordered" evidence="4">
    <location>
        <begin position="1"/>
        <end position="65"/>
    </location>
</feature>
<dbReference type="AlphaFoldDB" id="A0A438D6T3"/>
<evidence type="ECO:0000313" key="6">
    <source>
        <dbReference type="EMBL" id="RVW31205.1"/>
    </source>
</evidence>
<dbReference type="Proteomes" id="UP000288805">
    <property type="component" value="Unassembled WGS sequence"/>
</dbReference>
<evidence type="ECO:0000256" key="1">
    <source>
        <dbReference type="ARBA" id="ARBA00004123"/>
    </source>
</evidence>
<feature type="compositionally biased region" description="Polar residues" evidence="4">
    <location>
        <begin position="12"/>
        <end position="60"/>
    </location>
</feature>
<evidence type="ECO:0000259" key="5">
    <source>
        <dbReference type="PROSITE" id="PS51514"/>
    </source>
</evidence>
<feature type="domain" description="BRX" evidence="5">
    <location>
        <begin position="65"/>
        <end position="118"/>
    </location>
</feature>
<protein>
    <recommendedName>
        <fullName evidence="5">BRX domain-containing protein</fullName>
    </recommendedName>
</protein>
<reference evidence="6 7" key="1">
    <citation type="journal article" date="2018" name="PLoS Genet.">
        <title>Population sequencing reveals clonal diversity and ancestral inbreeding in the grapevine cultivar Chardonnay.</title>
        <authorList>
            <person name="Roach M.J."/>
            <person name="Johnson D.L."/>
            <person name="Bohlmann J."/>
            <person name="van Vuuren H.J."/>
            <person name="Jones S.J."/>
            <person name="Pretorius I.S."/>
            <person name="Schmidt S.A."/>
            <person name="Borneman A.R."/>
        </authorList>
    </citation>
    <scope>NUCLEOTIDE SEQUENCE [LARGE SCALE GENOMIC DNA]</scope>
    <source>
        <strain evidence="7">cv. Chardonnay</strain>
        <tissue evidence="6">Leaf</tissue>
    </source>
</reference>
<dbReference type="GO" id="GO:0005634">
    <property type="term" value="C:nucleus"/>
    <property type="evidence" value="ECO:0007669"/>
    <property type="project" value="UniProtKB-SubCell"/>
</dbReference>
<dbReference type="EMBL" id="QGNW01001764">
    <property type="protein sequence ID" value="RVW31205.1"/>
    <property type="molecule type" value="Genomic_DNA"/>
</dbReference>
<comment type="caution">
    <text evidence="6">The sequence shown here is derived from an EMBL/GenBank/DDBJ whole genome shotgun (WGS) entry which is preliminary data.</text>
</comment>
<gene>
    <name evidence="6" type="ORF">CK203_082877</name>
</gene>
<dbReference type="InterPro" id="IPR044532">
    <property type="entry name" value="BRX-like"/>
</dbReference>
<evidence type="ECO:0000313" key="7">
    <source>
        <dbReference type="Proteomes" id="UP000288805"/>
    </source>
</evidence>
<accession>A0A438D6T3</accession>
<dbReference type="PANTHER" id="PTHR46058:SF40">
    <property type="entry name" value="BRX DOMAIN-CONTAINING PROTEIN"/>
    <property type="match status" value="1"/>
</dbReference>
<feature type="compositionally biased region" description="Basic and acidic residues" evidence="4">
    <location>
        <begin position="1"/>
        <end position="11"/>
    </location>
</feature>
<evidence type="ECO:0000256" key="3">
    <source>
        <dbReference type="ARBA" id="ARBA00023242"/>
    </source>
</evidence>
<dbReference type="PANTHER" id="PTHR46058">
    <property type="entry name" value="PROTEIN BREVIS RADIX-LIKE 1"/>
    <property type="match status" value="1"/>
</dbReference>
<proteinExistence type="inferred from homology"/>
<sequence length="123" mass="13528">MAERVPEEHISISKSGSSARQTPNIVDMFSNENHSTSLTSPESESNGSSVNPILSSGTKAQTEKSDWVVQDEPGVYLTLSSLAGGAIGCFFYSRKRFTEEQAEVWWAENGSKVCERHDIRSVE</sequence>
<dbReference type="InterPro" id="IPR013591">
    <property type="entry name" value="Brevis_radix_dom"/>
</dbReference>
<evidence type="ECO:0000256" key="4">
    <source>
        <dbReference type="SAM" id="MobiDB-lite"/>
    </source>
</evidence>